<proteinExistence type="predicted"/>
<comment type="subcellular location">
    <subcellularLocation>
        <location evidence="13">Postsynaptic cell membrane</location>
        <topology evidence="13">Multi-pass membrane protein</topology>
    </subcellularLocation>
</comment>
<feature type="domain" description="Neurotransmitter-gated ion-channel transmembrane" evidence="20">
    <location>
        <begin position="158"/>
        <end position="276"/>
    </location>
</feature>
<evidence type="ECO:0000259" key="20">
    <source>
        <dbReference type="Pfam" id="PF02932"/>
    </source>
</evidence>
<comment type="function">
    <text evidence="17">Forms serotonin (5-hydroxytryptamine/5-HT3)-activated cation-selective channel complexes, which when activated cause fast, depolarizing responses in neurons.</text>
</comment>
<evidence type="ECO:0000256" key="16">
    <source>
        <dbReference type="ARBA" id="ARBA00036634"/>
    </source>
</evidence>
<keyword evidence="4" id="KW-0732">Signal</keyword>
<evidence type="ECO:0000256" key="2">
    <source>
        <dbReference type="ARBA" id="ARBA00022475"/>
    </source>
</evidence>
<dbReference type="Gene3D" id="2.70.170.10">
    <property type="entry name" value="Neurotransmitter-gated ion-channel ligand-binding domain"/>
    <property type="match status" value="1"/>
</dbReference>
<keyword evidence="8 18" id="KW-0472">Membrane</keyword>
<dbReference type="Proteomes" id="UP000261640">
    <property type="component" value="Unplaced"/>
</dbReference>
<feature type="transmembrane region" description="Helical" evidence="18">
    <location>
        <begin position="151"/>
        <end position="175"/>
    </location>
</feature>
<dbReference type="Ensembl" id="ENSMAMT00000069810.1">
    <property type="protein sequence ID" value="ENSMAMP00000066153.1"/>
    <property type="gene ID" value="ENSMAMG00000001601.2"/>
</dbReference>
<organism evidence="21 22">
    <name type="scientific">Mastacembelus armatus</name>
    <name type="common">zig-zag eel</name>
    <dbReference type="NCBI Taxonomy" id="205130"/>
    <lineage>
        <taxon>Eukaryota</taxon>
        <taxon>Metazoa</taxon>
        <taxon>Chordata</taxon>
        <taxon>Craniata</taxon>
        <taxon>Vertebrata</taxon>
        <taxon>Euteleostomi</taxon>
        <taxon>Actinopterygii</taxon>
        <taxon>Neopterygii</taxon>
        <taxon>Teleostei</taxon>
        <taxon>Neoteleostei</taxon>
        <taxon>Acanthomorphata</taxon>
        <taxon>Anabantaria</taxon>
        <taxon>Synbranchiformes</taxon>
        <taxon>Mastacembelidae</taxon>
        <taxon>Mastacembelus</taxon>
    </lineage>
</organism>
<evidence type="ECO:0000256" key="9">
    <source>
        <dbReference type="ARBA" id="ARBA00023170"/>
    </source>
</evidence>
<evidence type="ECO:0000256" key="1">
    <source>
        <dbReference type="ARBA" id="ARBA00022448"/>
    </source>
</evidence>
<evidence type="ECO:0000256" key="10">
    <source>
        <dbReference type="ARBA" id="ARBA00023257"/>
    </source>
</evidence>
<dbReference type="SUPFAM" id="SSF90112">
    <property type="entry name" value="Neurotransmitter-gated ion-channel transmembrane pore"/>
    <property type="match status" value="1"/>
</dbReference>
<dbReference type="InterPro" id="IPR049944">
    <property type="entry name" value="LGIC_TM_5-HT3"/>
</dbReference>
<evidence type="ECO:0000256" key="3">
    <source>
        <dbReference type="ARBA" id="ARBA00022692"/>
    </source>
</evidence>
<dbReference type="GO" id="GO:0005230">
    <property type="term" value="F:extracellular ligand-gated monoatomic ion channel activity"/>
    <property type="evidence" value="ECO:0007669"/>
    <property type="project" value="InterPro"/>
</dbReference>
<dbReference type="Pfam" id="PF02932">
    <property type="entry name" value="Neur_chan_memb"/>
    <property type="match status" value="1"/>
</dbReference>
<dbReference type="CDD" id="cd19063">
    <property type="entry name" value="LGIC_TM_5-HT3"/>
    <property type="match status" value="1"/>
</dbReference>
<dbReference type="InterPro" id="IPR006029">
    <property type="entry name" value="Neurotrans-gated_channel_TM"/>
</dbReference>
<keyword evidence="2" id="KW-1003">Cell membrane</keyword>
<dbReference type="AlphaFoldDB" id="A0A7N8YJJ9"/>
<name>A0A7N8YJJ9_9TELE</name>
<keyword evidence="22" id="KW-1185">Reference proteome</keyword>
<dbReference type="InterPro" id="IPR006202">
    <property type="entry name" value="Neur_chan_lig-bd"/>
</dbReference>
<evidence type="ECO:0000313" key="21">
    <source>
        <dbReference type="Ensembl" id="ENSMAMP00000066153.1"/>
    </source>
</evidence>
<dbReference type="Pfam" id="PF02931">
    <property type="entry name" value="Neur_chan_LBD"/>
    <property type="match status" value="1"/>
</dbReference>
<evidence type="ECO:0000256" key="15">
    <source>
        <dbReference type="ARBA" id="ARBA00036239"/>
    </source>
</evidence>
<evidence type="ECO:0000256" key="6">
    <source>
        <dbReference type="ARBA" id="ARBA00023018"/>
    </source>
</evidence>
<dbReference type="GO" id="GO:0004888">
    <property type="term" value="F:transmembrane signaling receptor activity"/>
    <property type="evidence" value="ECO:0007669"/>
    <property type="project" value="InterPro"/>
</dbReference>
<comment type="catalytic activity">
    <reaction evidence="16">
        <text>Ca(2+)(in) = Ca(2+)(out)</text>
        <dbReference type="Rhea" id="RHEA:29671"/>
        <dbReference type="ChEBI" id="CHEBI:29108"/>
    </reaction>
</comment>
<keyword evidence="1" id="KW-0813">Transport</keyword>
<keyword evidence="7" id="KW-0406">Ion transport</keyword>
<dbReference type="InterPro" id="IPR036719">
    <property type="entry name" value="Neuro-gated_channel_TM_sf"/>
</dbReference>
<dbReference type="InterPro" id="IPR006201">
    <property type="entry name" value="Neur_channel"/>
</dbReference>
<dbReference type="InterPro" id="IPR038050">
    <property type="entry name" value="Neuro_actylchol_rec"/>
</dbReference>
<dbReference type="SUPFAM" id="SSF63712">
    <property type="entry name" value="Nicotinic receptor ligand binding domain-like"/>
    <property type="match status" value="1"/>
</dbReference>
<feature type="transmembrane region" description="Helical" evidence="18">
    <location>
        <begin position="216"/>
        <end position="239"/>
    </location>
</feature>
<evidence type="ECO:0000256" key="5">
    <source>
        <dbReference type="ARBA" id="ARBA00022989"/>
    </source>
</evidence>
<keyword evidence="9" id="KW-0675">Receptor</keyword>
<evidence type="ECO:0000256" key="18">
    <source>
        <dbReference type="SAM" id="Phobius"/>
    </source>
</evidence>
<evidence type="ECO:0008006" key="23">
    <source>
        <dbReference type="Google" id="ProtNLM"/>
    </source>
</evidence>
<evidence type="ECO:0000256" key="13">
    <source>
        <dbReference type="ARBA" id="ARBA00034104"/>
    </source>
</evidence>
<evidence type="ECO:0000256" key="12">
    <source>
        <dbReference type="ARBA" id="ARBA00023303"/>
    </source>
</evidence>
<keyword evidence="3 18" id="KW-0812">Transmembrane</keyword>
<evidence type="ECO:0000259" key="19">
    <source>
        <dbReference type="Pfam" id="PF02931"/>
    </source>
</evidence>
<feature type="transmembrane region" description="Helical" evidence="18">
    <location>
        <begin position="187"/>
        <end position="204"/>
    </location>
</feature>
<dbReference type="PROSITE" id="PS00236">
    <property type="entry name" value="NEUROTR_ION_CHANNEL"/>
    <property type="match status" value="1"/>
</dbReference>
<dbReference type="InterPro" id="IPR036734">
    <property type="entry name" value="Neur_chan_lig-bd_sf"/>
</dbReference>
<keyword evidence="11" id="KW-1071">Ligand-gated ion channel</keyword>
<feature type="transmembrane region" description="Helical" evidence="18">
    <location>
        <begin position="251"/>
        <end position="268"/>
    </location>
</feature>
<comment type="catalytic activity">
    <reaction evidence="15">
        <text>Na(+)(in) = Na(+)(out)</text>
        <dbReference type="Rhea" id="RHEA:34963"/>
        <dbReference type="ChEBI" id="CHEBI:29101"/>
    </reaction>
</comment>
<feature type="domain" description="Neurotransmitter-gated ion-channel ligand-binding" evidence="19">
    <location>
        <begin position="72"/>
        <end position="125"/>
    </location>
</feature>
<evidence type="ECO:0000256" key="7">
    <source>
        <dbReference type="ARBA" id="ARBA00023065"/>
    </source>
</evidence>
<sequence>DDMTTKSIIDLWSRSNNKTPLKLGEAVPSNHAPPVLVSRDWIVVDKYCSSKIYLQILCLFLSYSMEKNTAPFAPYCYLFTDGLILDTLPAKVVSSCKLDIYKFPFDIQNCSLTFTSYLHHGNEFQEVYYLNLTLTAVHVPTLLQVVVKRRYITYVVNLLIPSCFLITVDLFSFLLPPKTVDRSAFKMTLILGYTVFLLLMNDLLPVTGNSMPLINVFLSLCLALMVASLLETVIVTNLLCGSADYAPVPRWIRVFVLHILGQLVWLPPKPKDLQNTIIQTPVVQDDSEVTEEKGPLDEDKTLEELQNIGRNLKLFRIHVEQQLGENQSTREWVQVGLVIDRLLFGLYVVFISVSFITIIIPDVFSNSRHS</sequence>
<comment type="catalytic activity">
    <reaction evidence="14">
        <text>K(+)(in) = K(+)(out)</text>
        <dbReference type="Rhea" id="RHEA:29463"/>
        <dbReference type="ChEBI" id="CHEBI:29103"/>
    </reaction>
</comment>
<evidence type="ECO:0000256" key="4">
    <source>
        <dbReference type="ARBA" id="ARBA00022729"/>
    </source>
</evidence>
<accession>A0A7N8YJJ9</accession>
<dbReference type="PANTHER" id="PTHR18945">
    <property type="entry name" value="NEUROTRANSMITTER GATED ION CHANNEL"/>
    <property type="match status" value="1"/>
</dbReference>
<evidence type="ECO:0000256" key="8">
    <source>
        <dbReference type="ARBA" id="ARBA00023136"/>
    </source>
</evidence>
<evidence type="ECO:0000256" key="14">
    <source>
        <dbReference type="ARBA" id="ARBA00034430"/>
    </source>
</evidence>
<keyword evidence="6" id="KW-0770">Synapse</keyword>
<reference evidence="21" key="1">
    <citation type="submission" date="2025-08" db="UniProtKB">
        <authorList>
            <consortium name="Ensembl"/>
        </authorList>
    </citation>
    <scope>IDENTIFICATION</scope>
</reference>
<dbReference type="Gene3D" id="1.20.58.390">
    <property type="entry name" value="Neurotransmitter-gated ion-channel transmembrane domain"/>
    <property type="match status" value="1"/>
</dbReference>
<keyword evidence="12" id="KW-0407">Ion channel</keyword>
<protein>
    <recommendedName>
        <fullName evidence="23">5-hydroxytryptamine (serotonin) receptor 3A</fullName>
    </recommendedName>
</protein>
<keyword evidence="5 18" id="KW-1133">Transmembrane helix</keyword>
<evidence type="ECO:0000256" key="11">
    <source>
        <dbReference type="ARBA" id="ARBA00023286"/>
    </source>
</evidence>
<dbReference type="GO" id="GO:0045211">
    <property type="term" value="C:postsynaptic membrane"/>
    <property type="evidence" value="ECO:0007669"/>
    <property type="project" value="UniProtKB-SubCell"/>
</dbReference>
<evidence type="ECO:0000313" key="22">
    <source>
        <dbReference type="Proteomes" id="UP000261640"/>
    </source>
</evidence>
<evidence type="ECO:0000256" key="17">
    <source>
        <dbReference type="ARBA" id="ARBA00037540"/>
    </source>
</evidence>
<feature type="transmembrane region" description="Helical" evidence="18">
    <location>
        <begin position="342"/>
        <end position="364"/>
    </location>
</feature>
<keyword evidence="10" id="KW-0628">Postsynaptic cell membrane</keyword>
<dbReference type="FunFam" id="1.20.58.390:FF:000080">
    <property type="entry name" value="5-hydroxytryptamine (serotonin) receptor 3C, ionotropic"/>
    <property type="match status" value="1"/>
</dbReference>
<dbReference type="InterPro" id="IPR018000">
    <property type="entry name" value="Neurotransmitter_ion_chnl_CS"/>
</dbReference>
<dbReference type="GeneTree" id="ENSGT00940000164924"/>
<reference evidence="21" key="2">
    <citation type="submission" date="2025-09" db="UniProtKB">
        <authorList>
            <consortium name="Ensembl"/>
        </authorList>
    </citation>
    <scope>IDENTIFICATION</scope>
</reference>